<organism evidence="10 11">
    <name type="scientific">Acorus gramineus</name>
    <name type="common">Dwarf sweet flag</name>
    <dbReference type="NCBI Taxonomy" id="55184"/>
    <lineage>
        <taxon>Eukaryota</taxon>
        <taxon>Viridiplantae</taxon>
        <taxon>Streptophyta</taxon>
        <taxon>Embryophyta</taxon>
        <taxon>Tracheophyta</taxon>
        <taxon>Spermatophyta</taxon>
        <taxon>Magnoliopsida</taxon>
        <taxon>Liliopsida</taxon>
        <taxon>Acoraceae</taxon>
        <taxon>Acorus</taxon>
    </lineage>
</organism>
<dbReference type="Pfam" id="PF03169">
    <property type="entry name" value="OPT"/>
    <property type="match status" value="2"/>
</dbReference>
<keyword evidence="3" id="KW-0813">Transport</keyword>
<dbReference type="GO" id="GO:0035673">
    <property type="term" value="F:oligopeptide transmembrane transporter activity"/>
    <property type="evidence" value="ECO:0007669"/>
    <property type="project" value="InterPro"/>
</dbReference>
<keyword evidence="5" id="KW-0571">Peptide transport</keyword>
<keyword evidence="4 9" id="KW-0812">Transmembrane</keyword>
<keyword evidence="7 9" id="KW-1133">Transmembrane helix</keyword>
<reference evidence="10" key="2">
    <citation type="submission" date="2023-06" db="EMBL/GenBank/DDBJ databases">
        <authorList>
            <person name="Ma L."/>
            <person name="Liu K.-W."/>
            <person name="Li Z."/>
            <person name="Hsiao Y.-Y."/>
            <person name="Qi Y."/>
            <person name="Fu T."/>
            <person name="Tang G."/>
            <person name="Zhang D."/>
            <person name="Sun W.-H."/>
            <person name="Liu D.-K."/>
            <person name="Li Y."/>
            <person name="Chen G.-Z."/>
            <person name="Liu X.-D."/>
            <person name="Liao X.-Y."/>
            <person name="Jiang Y.-T."/>
            <person name="Yu X."/>
            <person name="Hao Y."/>
            <person name="Huang J."/>
            <person name="Zhao X.-W."/>
            <person name="Ke S."/>
            <person name="Chen Y.-Y."/>
            <person name="Wu W.-L."/>
            <person name="Hsu J.-L."/>
            <person name="Lin Y.-F."/>
            <person name="Huang M.-D."/>
            <person name="Li C.-Y."/>
            <person name="Huang L."/>
            <person name="Wang Z.-W."/>
            <person name="Zhao X."/>
            <person name="Zhong W.-Y."/>
            <person name="Peng D.-H."/>
            <person name="Ahmad S."/>
            <person name="Lan S."/>
            <person name="Zhang J.-S."/>
            <person name="Tsai W.-C."/>
            <person name="Van De Peer Y."/>
            <person name="Liu Z.-J."/>
        </authorList>
    </citation>
    <scope>NUCLEOTIDE SEQUENCE</scope>
    <source>
        <strain evidence="10">SCP</strain>
        <tissue evidence="10">Leaves</tissue>
    </source>
</reference>
<comment type="subcellular location">
    <subcellularLocation>
        <location evidence="1">Membrane</location>
        <topology evidence="1">Multi-pass membrane protein</topology>
    </subcellularLocation>
</comment>
<keyword evidence="6" id="KW-0653">Protein transport</keyword>
<feature type="transmembrane region" description="Helical" evidence="9">
    <location>
        <begin position="303"/>
        <end position="321"/>
    </location>
</feature>
<evidence type="ECO:0000256" key="7">
    <source>
        <dbReference type="ARBA" id="ARBA00022989"/>
    </source>
</evidence>
<dbReference type="Proteomes" id="UP001179952">
    <property type="component" value="Unassembled WGS sequence"/>
</dbReference>
<evidence type="ECO:0000256" key="4">
    <source>
        <dbReference type="ARBA" id="ARBA00022692"/>
    </source>
</evidence>
<dbReference type="EMBL" id="JAUJYN010000006">
    <property type="protein sequence ID" value="KAK1269063.1"/>
    <property type="molecule type" value="Genomic_DNA"/>
</dbReference>
<dbReference type="GO" id="GO:0016020">
    <property type="term" value="C:membrane"/>
    <property type="evidence" value="ECO:0007669"/>
    <property type="project" value="UniProtKB-SubCell"/>
</dbReference>
<dbReference type="InterPro" id="IPR004648">
    <property type="entry name" value="Oligpept_transpt"/>
</dbReference>
<protein>
    <submittedName>
        <fullName evidence="10">Oligopeptide transporter 5</fullName>
    </submittedName>
</protein>
<gene>
    <name evidence="10" type="ORF">QJS04_geneDACA024752</name>
</gene>
<comment type="similarity">
    <text evidence="2">Belongs to the oligopeptide OPT transporter (TC 2.A.67.1) family.</text>
</comment>
<evidence type="ECO:0000256" key="6">
    <source>
        <dbReference type="ARBA" id="ARBA00022927"/>
    </source>
</evidence>
<keyword evidence="8 9" id="KW-0472">Membrane</keyword>
<feature type="transmembrane region" description="Helical" evidence="9">
    <location>
        <begin position="230"/>
        <end position="251"/>
    </location>
</feature>
<evidence type="ECO:0000256" key="3">
    <source>
        <dbReference type="ARBA" id="ARBA00022448"/>
    </source>
</evidence>
<keyword evidence="11" id="KW-1185">Reference proteome</keyword>
<dbReference type="AlphaFoldDB" id="A0AAV9AY74"/>
<name>A0AAV9AY74_ACOGR</name>
<evidence type="ECO:0000256" key="9">
    <source>
        <dbReference type="SAM" id="Phobius"/>
    </source>
</evidence>
<dbReference type="NCBIfam" id="TIGR00728">
    <property type="entry name" value="OPT_sfam"/>
    <property type="match status" value="1"/>
</dbReference>
<evidence type="ECO:0000256" key="1">
    <source>
        <dbReference type="ARBA" id="ARBA00004141"/>
    </source>
</evidence>
<dbReference type="PANTHER" id="PTHR22601">
    <property type="entry name" value="ISP4 LIKE PROTEIN"/>
    <property type="match status" value="1"/>
</dbReference>
<evidence type="ECO:0000256" key="2">
    <source>
        <dbReference type="ARBA" id="ARBA00005484"/>
    </source>
</evidence>
<dbReference type="InterPro" id="IPR004813">
    <property type="entry name" value="OPT"/>
</dbReference>
<evidence type="ECO:0000313" key="11">
    <source>
        <dbReference type="Proteomes" id="UP001179952"/>
    </source>
</evidence>
<evidence type="ECO:0000313" key="10">
    <source>
        <dbReference type="EMBL" id="KAK1269063.1"/>
    </source>
</evidence>
<feature type="transmembrane region" description="Helical" evidence="9">
    <location>
        <begin position="328"/>
        <end position="346"/>
    </location>
</feature>
<dbReference type="GO" id="GO:0015031">
    <property type="term" value="P:protein transport"/>
    <property type="evidence" value="ECO:0007669"/>
    <property type="project" value="UniProtKB-KW"/>
</dbReference>
<comment type="caution">
    <text evidence="10">The sequence shown here is derived from an EMBL/GenBank/DDBJ whole genome shotgun (WGS) entry which is preliminary data.</text>
</comment>
<feature type="transmembrane region" description="Helical" evidence="9">
    <location>
        <begin position="352"/>
        <end position="369"/>
    </location>
</feature>
<proteinExistence type="inferred from homology"/>
<accession>A0AAV9AY74</accession>
<reference evidence="10" key="1">
    <citation type="journal article" date="2023" name="Nat. Commun.">
        <title>Diploid and tetraploid genomes of Acorus and the evolution of monocots.</title>
        <authorList>
            <person name="Ma L."/>
            <person name="Liu K.W."/>
            <person name="Li Z."/>
            <person name="Hsiao Y.Y."/>
            <person name="Qi Y."/>
            <person name="Fu T."/>
            <person name="Tang G.D."/>
            <person name="Zhang D."/>
            <person name="Sun W.H."/>
            <person name="Liu D.K."/>
            <person name="Li Y."/>
            <person name="Chen G.Z."/>
            <person name="Liu X.D."/>
            <person name="Liao X.Y."/>
            <person name="Jiang Y.T."/>
            <person name="Yu X."/>
            <person name="Hao Y."/>
            <person name="Huang J."/>
            <person name="Zhao X.W."/>
            <person name="Ke S."/>
            <person name="Chen Y.Y."/>
            <person name="Wu W.L."/>
            <person name="Hsu J.L."/>
            <person name="Lin Y.F."/>
            <person name="Huang M.D."/>
            <person name="Li C.Y."/>
            <person name="Huang L."/>
            <person name="Wang Z.W."/>
            <person name="Zhao X."/>
            <person name="Zhong W.Y."/>
            <person name="Peng D.H."/>
            <person name="Ahmad S."/>
            <person name="Lan S."/>
            <person name="Zhang J.S."/>
            <person name="Tsai W.C."/>
            <person name="Van de Peer Y."/>
            <person name="Liu Z.J."/>
        </authorList>
    </citation>
    <scope>NUCLEOTIDE SEQUENCE</scope>
    <source>
        <strain evidence="10">SCP</strain>
    </source>
</reference>
<sequence>MASPTQREEGPAMAVADEIEDQSPIEEVRLTIPTTDDTTLPTLTFRTWVLGISSFLPLAKLMAKTLPTKPIRIPFTKWKFSMNPGPFNMKEHALIYTLTSSGYAYPSGLSIVTQMQIFYHHKMNYWITFLVIQTTQVGTPIAYWTNWYNTRRFPMISTDVYDKYGQPYNTSRVAPVDFFIQIIAGYLYSGRPLENLISQTYGQVALNQATLFINDFKLCHYMKIPPRSMFLVQVLGTMISTSIKFSIQWYILSSVKNICEPDKLPKGSNWTCPSDRNYFMSNIIWGLVGPSRVFYPSGPYSKLVLFFIVGAISPVLVWMLARSFPHKKWITLINIPLIFVGASTAMPPVTPINYWSWFFVGIIFNHFVYRRYKGWWAKYNYVLSNALDAGCAFMAFLLTGALQSFDVYGISWWGLDVDDHCPLASCPTAPGVVVDGCPVFQ</sequence>
<feature type="transmembrane region" description="Helical" evidence="9">
    <location>
        <begin position="381"/>
        <end position="402"/>
    </location>
</feature>
<evidence type="ECO:0000256" key="5">
    <source>
        <dbReference type="ARBA" id="ARBA00022856"/>
    </source>
</evidence>
<evidence type="ECO:0000256" key="8">
    <source>
        <dbReference type="ARBA" id="ARBA00023136"/>
    </source>
</evidence>